<protein>
    <submittedName>
        <fullName evidence="1">Bacteriocin</fullName>
    </submittedName>
</protein>
<organism evidence="1 2">
    <name type="scientific">Lactococcus lactis</name>
    <dbReference type="NCBI Taxonomy" id="1358"/>
    <lineage>
        <taxon>Bacteria</taxon>
        <taxon>Bacillati</taxon>
        <taxon>Bacillota</taxon>
        <taxon>Bacilli</taxon>
        <taxon>Lactobacillales</taxon>
        <taxon>Streptococcaceae</taxon>
        <taxon>Lactococcus</taxon>
    </lineage>
</organism>
<sequence length="63" mass="7117">MKKDDIIKLSDGQTATIVRGDESDFKNAYIVMLKDKQLRAVDRKTLTLANGVSDIRGRHVSRK</sequence>
<accession>A0A9X4NI58</accession>
<reference evidence="1" key="2">
    <citation type="journal article" date="2023" name="Food Microbiol.">
        <title>Evaluation of the fermentation potential of lactic acid bacteria isolated from herbs, fruits and vegetables as starter cultures in nut-based milk alternatives.</title>
        <authorList>
            <person name="Huang W."/>
            <person name="Dong A."/>
            <person name="Pham H.T."/>
            <person name="Zhou C."/>
            <person name="Huo Z."/>
            <person name="Watjen A.P."/>
            <person name="Prakash S."/>
            <person name="Bang-Berthelsen C.H."/>
            <person name="Turner M.S."/>
        </authorList>
    </citation>
    <scope>NUCLEOTIDE SEQUENCE</scope>
    <source>
        <strain evidence="1">3</strain>
    </source>
</reference>
<dbReference type="Proteomes" id="UP001152614">
    <property type="component" value="Unassembled WGS sequence"/>
</dbReference>
<gene>
    <name evidence="1" type="ORF">OGZ51_06865</name>
</gene>
<dbReference type="AlphaFoldDB" id="A0A9X4NI58"/>
<dbReference type="RefSeq" id="WP_278228912.1">
    <property type="nucleotide sequence ID" value="NZ_JAOWLY010000005.1"/>
</dbReference>
<evidence type="ECO:0000313" key="1">
    <source>
        <dbReference type="EMBL" id="MDG4983862.1"/>
    </source>
</evidence>
<comment type="caution">
    <text evidence="1">The sequence shown here is derived from an EMBL/GenBank/DDBJ whole genome shotgun (WGS) entry which is preliminary data.</text>
</comment>
<reference evidence="1" key="1">
    <citation type="submission" date="2022-10" db="EMBL/GenBank/DDBJ databases">
        <authorList>
            <person name="Turner M.S."/>
            <person name="Huang W."/>
        </authorList>
    </citation>
    <scope>NUCLEOTIDE SEQUENCE</scope>
    <source>
        <strain evidence="1">3</strain>
    </source>
</reference>
<dbReference type="EMBL" id="JAOWLY010000005">
    <property type="protein sequence ID" value="MDG4983862.1"/>
    <property type="molecule type" value="Genomic_DNA"/>
</dbReference>
<name>A0A9X4NI58_9LACT</name>
<proteinExistence type="predicted"/>
<evidence type="ECO:0000313" key="2">
    <source>
        <dbReference type="Proteomes" id="UP001152614"/>
    </source>
</evidence>